<feature type="compositionally biased region" description="Basic and acidic residues" evidence="6">
    <location>
        <begin position="454"/>
        <end position="464"/>
    </location>
</feature>
<feature type="domain" description="Protein kinase" evidence="7">
    <location>
        <begin position="18"/>
        <end position="294"/>
    </location>
</feature>
<feature type="region of interest" description="Disordered" evidence="6">
    <location>
        <begin position="394"/>
        <end position="430"/>
    </location>
</feature>
<sequence length="636" mass="72034">MECMKDEFHKDQLLDGRFRTIAPLNHGSFGMVFLAQDTLTGQNVAIKCLTKPSVANKSTQAPTTDEGTEELACHAILKHHDHLVNLVHHFETDAHTYLVLEYCSQGDLYEAIRLNRGPAETENVRRFMLQLISAVQHMHANGLYHRDIKPENIFLTHDGSVKLGDFGLATKSLWSYESCVGSDRYMAPEQYDPAGTGYSPAKADIWSIGICLLNVLFARNPFVTPTESDVLFADYRRDRQSLFDIFPSMSQDTFEILSVAMALDPAKRDLGAVKQAVLRAIAFTTEDESFDDFFCSEERNVVRASANREPLRTPSIQSPQMDGDSFPWAKALHASPLPKQQLDSIPDLYEEDLFESDKSLKLGESWYSSGHGTTPSLTSIFDSAYGSFKSLTLRRSAARNPPQPDPVPIPNSLPSRASRPIPTMSTIFGKKKDDTVAKSWSDMFEEDEEESEREAELKLRREQNARSWSQDSQKRLPVPPGVLTESKSRSSSNARRSRTPKPLSPTKTSHGVNENDPFAWRARAPRHSPKQTIAVDKWAALGDKRRNYQAESETQTWTFKKRSMTMGSRKKPTNGFGHDPNPRPHPHPHPWHRRDSRPKARPAYLDQDWRQQRVTDSSSTDEDELEWVGGWHNFHL</sequence>
<dbReference type="PANTHER" id="PTHR24345">
    <property type="entry name" value="SERINE/THREONINE-PROTEIN KINASE PLK"/>
    <property type="match status" value="1"/>
</dbReference>
<keyword evidence="3" id="KW-0547">Nucleotide-binding</keyword>
<dbReference type="PROSITE" id="PS50011">
    <property type="entry name" value="PROTEIN_KINASE_DOM"/>
    <property type="match status" value="1"/>
</dbReference>
<gene>
    <name evidence="8" type="ORF">Z519_02658</name>
</gene>
<dbReference type="InterPro" id="IPR000719">
    <property type="entry name" value="Prot_kinase_dom"/>
</dbReference>
<feature type="compositionally biased region" description="Basic residues" evidence="6">
    <location>
        <begin position="584"/>
        <end position="600"/>
    </location>
</feature>
<keyword evidence="5" id="KW-0067">ATP-binding</keyword>
<evidence type="ECO:0000256" key="6">
    <source>
        <dbReference type="SAM" id="MobiDB-lite"/>
    </source>
</evidence>
<feature type="compositionally biased region" description="Pro residues" evidence="6">
    <location>
        <begin position="401"/>
        <end position="411"/>
    </location>
</feature>
<dbReference type="OrthoDB" id="4062651at2759"/>
<evidence type="ECO:0000313" key="8">
    <source>
        <dbReference type="EMBL" id="KIW97266.1"/>
    </source>
</evidence>
<dbReference type="InterPro" id="IPR008271">
    <property type="entry name" value="Ser/Thr_kinase_AS"/>
</dbReference>
<keyword evidence="1" id="KW-0723">Serine/threonine-protein kinase</keyword>
<dbReference type="Pfam" id="PF00069">
    <property type="entry name" value="Pkinase"/>
    <property type="match status" value="1"/>
</dbReference>
<dbReference type="GeneID" id="27695586"/>
<dbReference type="RefSeq" id="XP_016623935.1">
    <property type="nucleotide sequence ID" value="XM_016760414.1"/>
</dbReference>
<dbReference type="SMART" id="SM00220">
    <property type="entry name" value="S_TKc"/>
    <property type="match status" value="1"/>
</dbReference>
<evidence type="ECO:0000256" key="5">
    <source>
        <dbReference type="ARBA" id="ARBA00022840"/>
    </source>
</evidence>
<evidence type="ECO:0000256" key="1">
    <source>
        <dbReference type="ARBA" id="ARBA00022527"/>
    </source>
</evidence>
<evidence type="ECO:0000256" key="2">
    <source>
        <dbReference type="ARBA" id="ARBA00022679"/>
    </source>
</evidence>
<dbReference type="SUPFAM" id="SSF56112">
    <property type="entry name" value="Protein kinase-like (PK-like)"/>
    <property type="match status" value="1"/>
</dbReference>
<feature type="region of interest" description="Disordered" evidence="6">
    <location>
        <begin position="562"/>
        <end position="623"/>
    </location>
</feature>
<evidence type="ECO:0000259" key="7">
    <source>
        <dbReference type="PROSITE" id="PS50011"/>
    </source>
</evidence>
<keyword evidence="9" id="KW-1185">Reference proteome</keyword>
<dbReference type="HOGENOM" id="CLU_000288_172_1_1"/>
<name>A0A0D2F4U1_CLAB1</name>
<accession>A0A0D2F4U1</accession>
<dbReference type="GO" id="GO:0005634">
    <property type="term" value="C:nucleus"/>
    <property type="evidence" value="ECO:0007669"/>
    <property type="project" value="TreeGrafter"/>
</dbReference>
<dbReference type="Proteomes" id="UP000053789">
    <property type="component" value="Unassembled WGS sequence"/>
</dbReference>
<dbReference type="FunFam" id="1.10.510.10:FF:000693">
    <property type="entry name" value="Serine/threonine protein kinase, putative"/>
    <property type="match status" value="1"/>
</dbReference>
<feature type="region of interest" description="Disordered" evidence="6">
    <location>
        <begin position="442"/>
        <end position="531"/>
    </location>
</feature>
<evidence type="ECO:0000256" key="3">
    <source>
        <dbReference type="ARBA" id="ARBA00022741"/>
    </source>
</evidence>
<dbReference type="VEuPathDB" id="FungiDB:Z519_02658"/>
<proteinExistence type="predicted"/>
<dbReference type="AlphaFoldDB" id="A0A0D2F4U1"/>
<keyword evidence="2" id="KW-0808">Transferase</keyword>
<dbReference type="PANTHER" id="PTHR24345:SF0">
    <property type="entry name" value="CELL CYCLE SERINE_THREONINE-PROTEIN KINASE CDC5_MSD2"/>
    <property type="match status" value="1"/>
</dbReference>
<dbReference type="GO" id="GO:0004674">
    <property type="term" value="F:protein serine/threonine kinase activity"/>
    <property type="evidence" value="ECO:0007669"/>
    <property type="project" value="UniProtKB-KW"/>
</dbReference>
<dbReference type="GO" id="GO:0005524">
    <property type="term" value="F:ATP binding"/>
    <property type="evidence" value="ECO:0007669"/>
    <property type="project" value="UniProtKB-KW"/>
</dbReference>
<organism evidence="8 9">
    <name type="scientific">Cladophialophora bantiana (strain ATCC 10958 / CBS 173.52 / CDC B-1940 / NIH 8579)</name>
    <name type="common">Xylohypha bantiana</name>
    <dbReference type="NCBI Taxonomy" id="1442370"/>
    <lineage>
        <taxon>Eukaryota</taxon>
        <taxon>Fungi</taxon>
        <taxon>Dikarya</taxon>
        <taxon>Ascomycota</taxon>
        <taxon>Pezizomycotina</taxon>
        <taxon>Eurotiomycetes</taxon>
        <taxon>Chaetothyriomycetidae</taxon>
        <taxon>Chaetothyriales</taxon>
        <taxon>Herpotrichiellaceae</taxon>
        <taxon>Cladophialophora</taxon>
    </lineage>
</organism>
<dbReference type="EMBL" id="KN846982">
    <property type="protein sequence ID" value="KIW97266.1"/>
    <property type="molecule type" value="Genomic_DNA"/>
</dbReference>
<keyword evidence="4" id="KW-0418">Kinase</keyword>
<dbReference type="Gene3D" id="1.10.510.10">
    <property type="entry name" value="Transferase(Phosphotransferase) domain 1"/>
    <property type="match status" value="1"/>
</dbReference>
<evidence type="ECO:0000313" key="9">
    <source>
        <dbReference type="Proteomes" id="UP000053789"/>
    </source>
</evidence>
<evidence type="ECO:0000256" key="4">
    <source>
        <dbReference type="ARBA" id="ARBA00022777"/>
    </source>
</evidence>
<protein>
    <recommendedName>
        <fullName evidence="7">Protein kinase domain-containing protein</fullName>
    </recommendedName>
</protein>
<dbReference type="PROSITE" id="PS00108">
    <property type="entry name" value="PROTEIN_KINASE_ST"/>
    <property type="match status" value="1"/>
</dbReference>
<reference evidence="8" key="1">
    <citation type="submission" date="2015-01" db="EMBL/GenBank/DDBJ databases">
        <title>The Genome Sequence of Cladophialophora bantiana CBS 173.52.</title>
        <authorList>
            <consortium name="The Broad Institute Genomics Platform"/>
            <person name="Cuomo C."/>
            <person name="de Hoog S."/>
            <person name="Gorbushina A."/>
            <person name="Stielow B."/>
            <person name="Teixiera M."/>
            <person name="Abouelleil A."/>
            <person name="Chapman S.B."/>
            <person name="Priest M."/>
            <person name="Young S.K."/>
            <person name="Wortman J."/>
            <person name="Nusbaum C."/>
            <person name="Birren B."/>
        </authorList>
    </citation>
    <scope>NUCLEOTIDE SEQUENCE [LARGE SCALE GENOMIC DNA]</scope>
    <source>
        <strain evidence="8">CBS 173.52</strain>
    </source>
</reference>
<feature type="compositionally biased region" description="Basic residues" evidence="6">
    <location>
        <begin position="562"/>
        <end position="572"/>
    </location>
</feature>
<feature type="compositionally biased region" description="Acidic residues" evidence="6">
    <location>
        <begin position="443"/>
        <end position="453"/>
    </location>
</feature>
<dbReference type="InterPro" id="IPR011009">
    <property type="entry name" value="Kinase-like_dom_sf"/>
</dbReference>